<feature type="transmembrane region" description="Helical" evidence="1">
    <location>
        <begin position="20"/>
        <end position="47"/>
    </location>
</feature>
<keyword evidence="3" id="KW-1185">Reference proteome</keyword>
<feature type="transmembrane region" description="Helical" evidence="1">
    <location>
        <begin position="353"/>
        <end position="372"/>
    </location>
</feature>
<reference evidence="2 3" key="1">
    <citation type="submission" date="2019-08" db="EMBL/GenBank/DDBJ databases">
        <title>Amphibian skin-associated Pigmentiphaga: genome sequence and occurrence across geography and hosts.</title>
        <authorList>
            <person name="Bletz M.C."/>
            <person name="Bunk B."/>
            <person name="Sproeer C."/>
            <person name="Biwer P."/>
            <person name="Reiter S."/>
            <person name="Rabemananjara F.C.E."/>
            <person name="Schulz S."/>
            <person name="Overmann J."/>
            <person name="Vences M."/>
        </authorList>
    </citation>
    <scope>NUCLEOTIDE SEQUENCE [LARGE SCALE GENOMIC DNA]</scope>
    <source>
        <strain evidence="2 3">Mada1488</strain>
    </source>
</reference>
<feature type="transmembrane region" description="Helical" evidence="1">
    <location>
        <begin position="411"/>
        <end position="428"/>
    </location>
</feature>
<keyword evidence="1" id="KW-0472">Membrane</keyword>
<feature type="transmembrane region" description="Helical" evidence="1">
    <location>
        <begin position="59"/>
        <end position="76"/>
    </location>
</feature>
<feature type="transmembrane region" description="Helical" evidence="1">
    <location>
        <begin position="264"/>
        <end position="285"/>
    </location>
</feature>
<evidence type="ECO:0000313" key="2">
    <source>
        <dbReference type="EMBL" id="QEI07385.1"/>
    </source>
</evidence>
<dbReference type="AlphaFoldDB" id="A0A5C0AYX9"/>
<evidence type="ECO:0000256" key="1">
    <source>
        <dbReference type="SAM" id="Phobius"/>
    </source>
</evidence>
<sequence length="473" mass="51114">MSSQSMSAQSMSAQSKTTWLRTILPAPWLSLLNLVLFIGGLGMAAFIGHMDNDSAGRLVWLKGWAIAAAVWWLLMGTRVCSLVYRMTSLRLPGIRRVFWRGVLLHLAFSVGLPAMTLLVWQPAGADMPALIAALWLGSAMGFLIVSMPAAVPVMPALIIGTNWNTMATPVFSLLMGSFAMLIAGLAWRWHLGPLRLPFLAPFAMVMEGMSLDAFRFSRQASKKQTSRQTPTHATPTLGNRDLLAALLGRGCQTVRQALGQRAQLITYLVTATTIAAMLWAAAFLMDEQARVHNMPVLALMVTGLMLVAGRPASAIAHIHHARSAQLAELMLAPGMPPRDRLGGMLMRQVAHCLVERIALVSLTAAVALHLAYPVSLPWLIWWTCFSMVVLVLALGAAWLASQGQRGGWGRAGISALLMVLGTATNIWVAKNETALSIGWLAAWGGWSMLAAAWWLTCWRRVSGGPRGNAGLAT</sequence>
<feature type="transmembrane region" description="Helical" evidence="1">
    <location>
        <begin position="434"/>
        <end position="456"/>
    </location>
</feature>
<proteinExistence type="predicted"/>
<evidence type="ECO:0000313" key="3">
    <source>
        <dbReference type="Proteomes" id="UP000325161"/>
    </source>
</evidence>
<gene>
    <name evidence="2" type="ORF">FXN63_17195</name>
</gene>
<keyword evidence="1" id="KW-0812">Transmembrane</keyword>
<dbReference type="RefSeq" id="WP_148816432.1">
    <property type="nucleotide sequence ID" value="NZ_CP043046.1"/>
</dbReference>
<keyword evidence="1" id="KW-1133">Transmembrane helix</keyword>
<feature type="transmembrane region" description="Helical" evidence="1">
    <location>
        <begin position="97"/>
        <end position="120"/>
    </location>
</feature>
<organism evidence="2 3">
    <name type="scientific">Pigmentiphaga aceris</name>
    <dbReference type="NCBI Taxonomy" id="1940612"/>
    <lineage>
        <taxon>Bacteria</taxon>
        <taxon>Pseudomonadati</taxon>
        <taxon>Pseudomonadota</taxon>
        <taxon>Betaproteobacteria</taxon>
        <taxon>Burkholderiales</taxon>
        <taxon>Alcaligenaceae</taxon>
        <taxon>Pigmentiphaga</taxon>
    </lineage>
</organism>
<feature type="transmembrane region" description="Helical" evidence="1">
    <location>
        <begin position="170"/>
        <end position="190"/>
    </location>
</feature>
<accession>A0A5C0AYX9</accession>
<name>A0A5C0AYX9_9BURK</name>
<feature type="transmembrane region" description="Helical" evidence="1">
    <location>
        <begin position="378"/>
        <end position="399"/>
    </location>
</feature>
<dbReference type="Proteomes" id="UP000325161">
    <property type="component" value="Chromosome"/>
</dbReference>
<feature type="transmembrane region" description="Helical" evidence="1">
    <location>
        <begin position="132"/>
        <end position="158"/>
    </location>
</feature>
<dbReference type="EMBL" id="CP043046">
    <property type="protein sequence ID" value="QEI07385.1"/>
    <property type="molecule type" value="Genomic_DNA"/>
</dbReference>
<dbReference type="KEGG" id="pacr:FXN63_17195"/>
<protein>
    <submittedName>
        <fullName evidence="2">Uncharacterized protein</fullName>
    </submittedName>
</protein>